<evidence type="ECO:0000256" key="3">
    <source>
        <dbReference type="ARBA" id="ARBA00022603"/>
    </source>
</evidence>
<dbReference type="GO" id="GO:0003723">
    <property type="term" value="F:RNA binding"/>
    <property type="evidence" value="ECO:0007669"/>
    <property type="project" value="UniProtKB-UniRule"/>
</dbReference>
<keyword evidence="5 7" id="KW-0949">S-adenosyl-L-methionine</keyword>
<dbReference type="GO" id="GO:0052908">
    <property type="term" value="F:16S rRNA (adenine(1518)-N(6)/adenine(1519)-N(6))-dimethyltransferase activity"/>
    <property type="evidence" value="ECO:0007669"/>
    <property type="project" value="UniProtKB-EC"/>
</dbReference>
<feature type="binding site" evidence="7 8">
    <location>
        <position position="101"/>
    </location>
    <ligand>
        <name>S-adenosyl-L-methionine</name>
        <dbReference type="ChEBI" id="CHEBI:59789"/>
    </ligand>
</feature>
<evidence type="ECO:0000256" key="1">
    <source>
        <dbReference type="ARBA" id="ARBA00022490"/>
    </source>
</evidence>
<evidence type="ECO:0000256" key="6">
    <source>
        <dbReference type="ARBA" id="ARBA00022884"/>
    </source>
</evidence>
<evidence type="ECO:0000256" key="7">
    <source>
        <dbReference type="HAMAP-Rule" id="MF_00607"/>
    </source>
</evidence>
<evidence type="ECO:0000256" key="2">
    <source>
        <dbReference type="ARBA" id="ARBA00022552"/>
    </source>
</evidence>
<dbReference type="CDD" id="cd02440">
    <property type="entry name" value="AdoMet_MTases"/>
    <property type="match status" value="1"/>
</dbReference>
<evidence type="ECO:0000259" key="9">
    <source>
        <dbReference type="SMART" id="SM00650"/>
    </source>
</evidence>
<evidence type="ECO:0000256" key="4">
    <source>
        <dbReference type="ARBA" id="ARBA00022679"/>
    </source>
</evidence>
<dbReference type="NCBIfam" id="TIGR00755">
    <property type="entry name" value="ksgA"/>
    <property type="match status" value="1"/>
</dbReference>
<dbReference type="InterPro" id="IPR011530">
    <property type="entry name" value="rRNA_adenine_dimethylase"/>
</dbReference>
<organism evidence="10 11">
    <name type="scientific">Acidocella aminolytica 101 = DSM 11237</name>
    <dbReference type="NCBI Taxonomy" id="1120923"/>
    <lineage>
        <taxon>Bacteria</taxon>
        <taxon>Pseudomonadati</taxon>
        <taxon>Pseudomonadota</taxon>
        <taxon>Alphaproteobacteria</taxon>
        <taxon>Acetobacterales</taxon>
        <taxon>Acidocellaceae</taxon>
        <taxon>Acidocella</taxon>
    </lineage>
</organism>
<reference evidence="10 11" key="1">
    <citation type="submission" date="2012-11" db="EMBL/GenBank/DDBJ databases">
        <title>Whole genome sequence of Acidocella aminolytica 101 = DSM 11237.</title>
        <authorList>
            <person name="Azuma Y."/>
            <person name="Higashiura N."/>
            <person name="Hirakawa H."/>
            <person name="Matsushita K."/>
        </authorList>
    </citation>
    <scope>NUCLEOTIDE SEQUENCE [LARGE SCALE GENOMIC DNA]</scope>
    <source>
        <strain evidence="11">101 / DSM 11237</strain>
    </source>
</reference>
<dbReference type="STRING" id="1120923.SAMN02746095_02028"/>
<evidence type="ECO:0000256" key="5">
    <source>
        <dbReference type="ARBA" id="ARBA00022691"/>
    </source>
</evidence>
<dbReference type="InterPro" id="IPR023165">
    <property type="entry name" value="rRNA_Ade_diMease-like_C"/>
</dbReference>
<dbReference type="InterPro" id="IPR001737">
    <property type="entry name" value="KsgA/Erm"/>
</dbReference>
<comment type="subcellular location">
    <subcellularLocation>
        <location evidence="7">Cytoplasm</location>
    </subcellularLocation>
</comment>
<dbReference type="PANTHER" id="PTHR11727:SF7">
    <property type="entry name" value="DIMETHYLADENOSINE TRANSFERASE-RELATED"/>
    <property type="match status" value="1"/>
</dbReference>
<dbReference type="AlphaFoldDB" id="A0A0D6PGU9"/>
<keyword evidence="11" id="KW-1185">Reference proteome</keyword>
<evidence type="ECO:0000313" key="10">
    <source>
        <dbReference type="EMBL" id="GAN80064.1"/>
    </source>
</evidence>
<gene>
    <name evidence="7" type="primary">rsmA</name>
    <name evidence="7" type="synonym">ksgA</name>
    <name evidence="10" type="ORF">Aam_035_071</name>
</gene>
<feature type="binding site" evidence="7 8">
    <location>
        <position position="29"/>
    </location>
    <ligand>
        <name>S-adenosyl-L-methionine</name>
        <dbReference type="ChEBI" id="CHEBI:59789"/>
    </ligand>
</feature>
<keyword evidence="3 7" id="KW-0489">Methyltransferase</keyword>
<dbReference type="SUPFAM" id="SSF53335">
    <property type="entry name" value="S-adenosyl-L-methionine-dependent methyltransferases"/>
    <property type="match status" value="1"/>
</dbReference>
<dbReference type="Proteomes" id="UP000032668">
    <property type="component" value="Unassembled WGS sequence"/>
</dbReference>
<protein>
    <recommendedName>
        <fullName evidence="7">Ribosomal RNA small subunit methyltransferase A</fullName>
        <ecNumber evidence="7">2.1.1.182</ecNumber>
    </recommendedName>
    <alternativeName>
        <fullName evidence="7">16S rRNA (adenine(1518)-N(6)/adenine(1519)-N(6))-dimethyltransferase</fullName>
    </alternativeName>
    <alternativeName>
        <fullName evidence="7">16S rRNA dimethyladenosine transferase</fullName>
    </alternativeName>
    <alternativeName>
        <fullName evidence="7">16S rRNA dimethylase</fullName>
    </alternativeName>
    <alternativeName>
        <fullName evidence="7">S-adenosylmethionine-6-N', N'-adenosyl(rRNA) dimethyltransferase</fullName>
    </alternativeName>
</protein>
<dbReference type="HAMAP" id="MF_00607">
    <property type="entry name" value="16SrRNA_methyltr_A"/>
    <property type="match status" value="1"/>
</dbReference>
<feature type="binding site" evidence="7 8">
    <location>
        <position position="54"/>
    </location>
    <ligand>
        <name>S-adenosyl-L-methionine</name>
        <dbReference type="ChEBI" id="CHEBI:59789"/>
    </ligand>
</feature>
<dbReference type="FunFam" id="1.10.8.100:FF:000001">
    <property type="entry name" value="Ribosomal RNA small subunit methyltransferase A"/>
    <property type="match status" value="1"/>
</dbReference>
<dbReference type="InterPro" id="IPR029063">
    <property type="entry name" value="SAM-dependent_MTases_sf"/>
</dbReference>
<keyword evidence="1 7" id="KW-0963">Cytoplasm</keyword>
<comment type="catalytic activity">
    <reaction evidence="7">
        <text>adenosine(1518)/adenosine(1519) in 16S rRNA + 4 S-adenosyl-L-methionine = N(6)-dimethyladenosine(1518)/N(6)-dimethyladenosine(1519) in 16S rRNA + 4 S-adenosyl-L-homocysteine + 4 H(+)</text>
        <dbReference type="Rhea" id="RHEA:19609"/>
        <dbReference type="Rhea" id="RHEA-COMP:10232"/>
        <dbReference type="Rhea" id="RHEA-COMP:10233"/>
        <dbReference type="ChEBI" id="CHEBI:15378"/>
        <dbReference type="ChEBI" id="CHEBI:57856"/>
        <dbReference type="ChEBI" id="CHEBI:59789"/>
        <dbReference type="ChEBI" id="CHEBI:74411"/>
        <dbReference type="ChEBI" id="CHEBI:74493"/>
        <dbReference type="EC" id="2.1.1.182"/>
    </reaction>
</comment>
<dbReference type="PROSITE" id="PS01131">
    <property type="entry name" value="RRNA_A_DIMETH"/>
    <property type="match status" value="1"/>
</dbReference>
<dbReference type="SMART" id="SM00650">
    <property type="entry name" value="rADc"/>
    <property type="match status" value="1"/>
</dbReference>
<dbReference type="OrthoDB" id="9814755at2"/>
<dbReference type="EC" id="2.1.1.182" evidence="7"/>
<keyword evidence="4 7" id="KW-0808">Transferase</keyword>
<proteinExistence type="inferred from homology"/>
<comment type="similarity">
    <text evidence="7">Belongs to the class I-like SAM-binding methyltransferase superfamily. rRNA adenine N(6)-methyltransferase family. RsmA subfamily.</text>
</comment>
<evidence type="ECO:0000313" key="11">
    <source>
        <dbReference type="Proteomes" id="UP000032668"/>
    </source>
</evidence>
<name>A0A0D6PGU9_9PROT</name>
<keyword evidence="2 7" id="KW-0698">rRNA processing</keyword>
<feature type="binding site" evidence="7 8">
    <location>
        <position position="27"/>
    </location>
    <ligand>
        <name>S-adenosyl-L-methionine</name>
        <dbReference type="ChEBI" id="CHEBI:59789"/>
    </ligand>
</feature>
<feature type="binding site" evidence="7 8">
    <location>
        <position position="120"/>
    </location>
    <ligand>
        <name>S-adenosyl-L-methionine</name>
        <dbReference type="ChEBI" id="CHEBI:59789"/>
    </ligand>
</feature>
<dbReference type="PROSITE" id="PS51689">
    <property type="entry name" value="SAM_RNA_A_N6_MT"/>
    <property type="match status" value="1"/>
</dbReference>
<evidence type="ECO:0000256" key="8">
    <source>
        <dbReference type="PROSITE-ProRule" id="PRU01026"/>
    </source>
</evidence>
<comment type="function">
    <text evidence="7">Specifically dimethylates two adjacent adenosines (A1518 and A1519) in the loop of a conserved hairpin near the 3'-end of 16S rRNA in the 30S particle. May play a critical role in biogenesis of 30S subunits.</text>
</comment>
<keyword evidence="6 7" id="KW-0694">RNA-binding</keyword>
<comment type="caution">
    <text evidence="10">The sequence shown here is derived from an EMBL/GenBank/DDBJ whole genome shotgun (WGS) entry which is preliminary data.</text>
</comment>
<dbReference type="GO" id="GO:0005829">
    <property type="term" value="C:cytosol"/>
    <property type="evidence" value="ECO:0007669"/>
    <property type="project" value="TreeGrafter"/>
</dbReference>
<dbReference type="Gene3D" id="3.40.50.150">
    <property type="entry name" value="Vaccinia Virus protein VP39"/>
    <property type="match status" value="1"/>
</dbReference>
<dbReference type="Gene3D" id="1.10.8.100">
    <property type="entry name" value="Ribosomal RNA adenine dimethylase-like, domain 2"/>
    <property type="match status" value="1"/>
</dbReference>
<dbReference type="Pfam" id="PF00398">
    <property type="entry name" value="RrnaAD"/>
    <property type="match status" value="1"/>
</dbReference>
<accession>A0A0D6PGU9</accession>
<feature type="binding site" evidence="7 8">
    <location>
        <position position="76"/>
    </location>
    <ligand>
        <name>S-adenosyl-L-methionine</name>
        <dbReference type="ChEBI" id="CHEBI:59789"/>
    </ligand>
</feature>
<dbReference type="InterPro" id="IPR020596">
    <property type="entry name" value="rRNA_Ade_Mease_Trfase_CS"/>
</dbReference>
<dbReference type="RefSeq" id="WP_048878484.1">
    <property type="nucleotide sequence ID" value="NZ_BANC01000035.1"/>
</dbReference>
<dbReference type="InterPro" id="IPR020598">
    <property type="entry name" value="rRNA_Ade_methylase_Trfase_N"/>
</dbReference>
<sequence length="275" mass="29564">MAEISLPSLAETIRIFDLRADKSLGQHFLLDPSLLARIAAAAGNLAGLNVIEIGPGPGGLTRALLETKAVSVTAIEFDKRAVAAITALAATTDRLHIIEADAMKADLPALVPAPRVVVANLPYNIGTLLLVNWLQQAAEFQSLTLMFQLEVADRVCAMPNSRTYGRVSVLAQWLCDVSMLMRIPAGAFAPPPKVESALIRLVPRPHQPTREELKAMERLTAAAFGQRRKMLRGALKPLGGEALCAEAGIDASRRAETLSVEEFVALMRALMARDS</sequence>
<dbReference type="PANTHER" id="PTHR11727">
    <property type="entry name" value="DIMETHYLADENOSINE TRANSFERASE"/>
    <property type="match status" value="1"/>
</dbReference>
<dbReference type="EMBL" id="BANC01000035">
    <property type="protein sequence ID" value="GAN80064.1"/>
    <property type="molecule type" value="Genomic_DNA"/>
</dbReference>
<feature type="domain" description="Ribosomal RNA adenine methylase transferase N-terminal" evidence="9">
    <location>
        <begin position="34"/>
        <end position="205"/>
    </location>
</feature>